<dbReference type="OrthoDB" id="10010525at2759"/>
<dbReference type="OMA" id="KMYPPRW"/>
<keyword evidence="3" id="KW-0333">Golgi apparatus</keyword>
<evidence type="ECO:0000313" key="5">
    <source>
        <dbReference type="RefSeq" id="XP_047739453.1"/>
    </source>
</evidence>
<comment type="similarity">
    <text evidence="3">Belongs to the glycosyltransferase 11 family.</text>
</comment>
<evidence type="ECO:0000313" key="4">
    <source>
        <dbReference type="Proteomes" id="UP000694843"/>
    </source>
</evidence>
<keyword evidence="4" id="KW-1185">Reference proteome</keyword>
<protein>
    <recommendedName>
        <fullName evidence="3">L-Fucosyltransferase</fullName>
        <ecNumber evidence="3">2.4.1.-</ecNumber>
    </recommendedName>
</protein>
<organism evidence="4 5">
    <name type="scientific">Hyalella azteca</name>
    <name type="common">Amphipod</name>
    <dbReference type="NCBI Taxonomy" id="294128"/>
    <lineage>
        <taxon>Eukaryota</taxon>
        <taxon>Metazoa</taxon>
        <taxon>Ecdysozoa</taxon>
        <taxon>Arthropoda</taxon>
        <taxon>Crustacea</taxon>
        <taxon>Multicrustacea</taxon>
        <taxon>Malacostraca</taxon>
        <taxon>Eumalacostraca</taxon>
        <taxon>Peracarida</taxon>
        <taxon>Amphipoda</taxon>
        <taxon>Senticaudata</taxon>
        <taxon>Talitrida</taxon>
        <taxon>Talitroidea</taxon>
        <taxon>Hyalellidae</taxon>
        <taxon>Hyalella</taxon>
    </lineage>
</organism>
<proteinExistence type="inferred from homology"/>
<evidence type="ECO:0000256" key="3">
    <source>
        <dbReference type="RuleBase" id="RU363129"/>
    </source>
</evidence>
<dbReference type="AlphaFoldDB" id="A0A979FQS2"/>
<comment type="pathway">
    <text evidence="3">Protein modification; protein glycosylation.</text>
</comment>
<gene>
    <name evidence="5" type="primary">LOC108674749</name>
</gene>
<feature type="non-terminal residue" evidence="5">
    <location>
        <position position="1"/>
    </location>
</feature>
<dbReference type="RefSeq" id="XP_047739453.1">
    <property type="nucleotide sequence ID" value="XM_047883497.1"/>
</dbReference>
<dbReference type="GO" id="GO:0032580">
    <property type="term" value="C:Golgi cisterna membrane"/>
    <property type="evidence" value="ECO:0007669"/>
    <property type="project" value="UniProtKB-SubCell"/>
</dbReference>
<dbReference type="GeneID" id="108674749"/>
<dbReference type="Proteomes" id="UP000694843">
    <property type="component" value="Unplaced"/>
</dbReference>
<keyword evidence="3" id="KW-0325">Glycoprotein</keyword>
<dbReference type="EC" id="2.4.1.-" evidence="3"/>
<dbReference type="KEGG" id="hazt:108674749"/>
<keyword evidence="3" id="KW-0812">Transmembrane</keyword>
<name>A0A979FQS2_HYAAZ</name>
<keyword evidence="3" id="KW-0735">Signal-anchor</keyword>
<sequence>THTLDLLNKTLQETSLDLRPMLGILRKFQRDTACNTCVDDRPPPLTALDAAVRLPWRGVELPQLYAWPNGRLGNLMGEYATLFALHKIYNVTVAITPAFYRELQPYFKKLSIPVIKKFRTRDWLDVRRDFDGAAFTYKTSHLAASGLLGPHRFLLRDYPFEVGLFNAFRDEVLQEFTFSDEIVKKARLRLENLTYNHTQPVTLVGVHVRLTDYVDFMTQTFHTKHLLASYARYLRRSTNYFLERYPNVIFVVASDNMKRAHNIFYKYVRVRSVLFEGGGSAAEDMSLLAQCDHHIITLGSFGFWTAYLGRGVAVYPFLSSSTYPFTKPVYDAARLNNFVAIPFEDPLT</sequence>
<evidence type="ECO:0000256" key="1">
    <source>
        <dbReference type="ARBA" id="ARBA00022676"/>
    </source>
</evidence>
<dbReference type="Pfam" id="PF01531">
    <property type="entry name" value="Glyco_transf_11"/>
    <property type="match status" value="1"/>
</dbReference>
<keyword evidence="1 3" id="KW-0328">Glycosyltransferase</keyword>
<comment type="subcellular location">
    <subcellularLocation>
        <location evidence="3">Golgi apparatus</location>
        <location evidence="3">Golgi stack membrane</location>
        <topology evidence="3">Single-pass type II membrane protein</topology>
    </subcellularLocation>
</comment>
<dbReference type="PANTHER" id="PTHR11927">
    <property type="entry name" value="GALACTOSIDE 2-L-FUCOSYLTRANSFERASE"/>
    <property type="match status" value="1"/>
</dbReference>
<evidence type="ECO:0000256" key="2">
    <source>
        <dbReference type="ARBA" id="ARBA00022679"/>
    </source>
</evidence>
<dbReference type="Gene3D" id="3.40.50.11350">
    <property type="match status" value="1"/>
</dbReference>
<dbReference type="PANTHER" id="PTHR11927:SF9">
    <property type="entry name" value="L-FUCOSYLTRANSFERASE"/>
    <property type="match status" value="1"/>
</dbReference>
<dbReference type="CDD" id="cd11301">
    <property type="entry name" value="Fut1_Fut2_like"/>
    <property type="match status" value="1"/>
</dbReference>
<dbReference type="GO" id="GO:0008107">
    <property type="term" value="F:galactoside 2-alpha-L-fucosyltransferase activity"/>
    <property type="evidence" value="ECO:0007669"/>
    <property type="project" value="InterPro"/>
</dbReference>
<dbReference type="InterPro" id="IPR002516">
    <property type="entry name" value="Glyco_trans_11"/>
</dbReference>
<accession>A0A979FQS2</accession>
<reference evidence="5" key="1">
    <citation type="submission" date="2025-08" db="UniProtKB">
        <authorList>
            <consortium name="RefSeq"/>
        </authorList>
    </citation>
    <scope>IDENTIFICATION</scope>
    <source>
        <tissue evidence="5">Whole organism</tissue>
    </source>
</reference>
<keyword evidence="2 3" id="KW-0808">Transferase</keyword>
<dbReference type="GO" id="GO:0005975">
    <property type="term" value="P:carbohydrate metabolic process"/>
    <property type="evidence" value="ECO:0007669"/>
    <property type="project" value="InterPro"/>
</dbReference>